<dbReference type="InParanoid" id="A7RJB5"/>
<accession>A7RJB5</accession>
<dbReference type="InterPro" id="IPR041667">
    <property type="entry name" value="Cupin_8"/>
</dbReference>
<feature type="domain" description="JmjC" evidence="2">
    <location>
        <begin position="136"/>
        <end position="291"/>
    </location>
</feature>
<dbReference type="PANTHER" id="PTHR12461:SF37">
    <property type="entry name" value="JMJC DOMAIN-CONTAINING PROTEIN"/>
    <property type="match status" value="1"/>
</dbReference>
<dbReference type="PROSITE" id="PS51184">
    <property type="entry name" value="JMJC"/>
    <property type="match status" value="1"/>
</dbReference>
<dbReference type="EMBL" id="DS469513">
    <property type="protein sequence ID" value="EDO48553.1"/>
    <property type="molecule type" value="Genomic_DNA"/>
</dbReference>
<dbReference type="Pfam" id="PF13621">
    <property type="entry name" value="Cupin_8"/>
    <property type="match status" value="1"/>
</dbReference>
<sequence length="510" mass="58833">MLWEVYCVIWCVVRMVVSTDTSSHLTGHMGKFGTQRPPELDTPELYDVPHPREFWEEYVKPRRPVLFRGAAKHSRAFHHWTEDYLASEYGDLVVRLEGRHEDGQRLPAGGEGILGRDTMGHFIRNYQTMDAYVISQIPQPMEKDVSFPPCLRCGSFLDSVQEVHLFMSAGGGKTMIHRDPYSTIHCVFNGTKDWWLLGQNQTHLVYESEESSKELGGFSIVDVNAVDLEKFPSISDVKYSRITMNKGDCIFVPGGIWHHVRSNGYMNTAVSIWFSRLYEFSDMGCDKADIKFTPMDKVPVLWRFSGHGVIPHGHMDLHFIRKLFLTSADSEGKIILHPFVEHFFSTTAKTKKDILDKDLKERGRKLMQYLDPDNKGYILKEEIEAFSIEKMKEVLLFFDPIDVSNMEDFEYSHINAEDIMYSLEMCLHSDGHFDETTFINNYTEELGGTVGKAREIISNINPGNVSSLSREELGKRAPVALHKYLKSLKHDPSFEHKMLDHLRRHWRDEL</sequence>
<name>A7RJB5_NEMVE</name>
<dbReference type="Proteomes" id="UP000001593">
    <property type="component" value="Unassembled WGS sequence"/>
</dbReference>
<evidence type="ECO:0000256" key="1">
    <source>
        <dbReference type="SAM" id="SignalP"/>
    </source>
</evidence>
<evidence type="ECO:0000313" key="3">
    <source>
        <dbReference type="EMBL" id="EDO48553.1"/>
    </source>
</evidence>
<dbReference type="AlphaFoldDB" id="A7RJB5"/>
<dbReference type="STRING" id="45351.A7RJB5"/>
<dbReference type="SUPFAM" id="SSF51197">
    <property type="entry name" value="Clavaminate synthase-like"/>
    <property type="match status" value="1"/>
</dbReference>
<dbReference type="GO" id="GO:0016706">
    <property type="term" value="F:2-oxoglutarate-dependent dioxygenase activity"/>
    <property type="evidence" value="ECO:0000318"/>
    <property type="project" value="GO_Central"/>
</dbReference>
<proteinExistence type="predicted"/>
<organism evidence="3 4">
    <name type="scientific">Nematostella vectensis</name>
    <name type="common">Starlet sea anemone</name>
    <dbReference type="NCBI Taxonomy" id="45351"/>
    <lineage>
        <taxon>Eukaryota</taxon>
        <taxon>Metazoa</taxon>
        <taxon>Cnidaria</taxon>
        <taxon>Anthozoa</taxon>
        <taxon>Hexacorallia</taxon>
        <taxon>Actiniaria</taxon>
        <taxon>Edwardsiidae</taxon>
        <taxon>Nematostella</taxon>
    </lineage>
</organism>
<feature type="chain" id="PRO_5002713541" description="JmjC domain-containing protein" evidence="1">
    <location>
        <begin position="19"/>
        <end position="510"/>
    </location>
</feature>
<dbReference type="InterPro" id="IPR003347">
    <property type="entry name" value="JmjC_dom"/>
</dbReference>
<evidence type="ECO:0000313" key="4">
    <source>
        <dbReference type="Proteomes" id="UP000001593"/>
    </source>
</evidence>
<dbReference type="OrthoDB" id="415358at2759"/>
<keyword evidence="1" id="KW-0732">Signal</keyword>
<protein>
    <recommendedName>
        <fullName evidence="2">JmjC domain-containing protein</fullName>
    </recommendedName>
</protein>
<dbReference type="SMART" id="SM00558">
    <property type="entry name" value="JmjC"/>
    <property type="match status" value="1"/>
</dbReference>
<gene>
    <name evidence="3" type="ORF">NEMVEDRAFT_v1g159444</name>
</gene>
<reference evidence="3 4" key="1">
    <citation type="journal article" date="2007" name="Science">
        <title>Sea anemone genome reveals ancestral eumetazoan gene repertoire and genomic organization.</title>
        <authorList>
            <person name="Putnam N.H."/>
            <person name="Srivastava M."/>
            <person name="Hellsten U."/>
            <person name="Dirks B."/>
            <person name="Chapman J."/>
            <person name="Salamov A."/>
            <person name="Terry A."/>
            <person name="Shapiro H."/>
            <person name="Lindquist E."/>
            <person name="Kapitonov V.V."/>
            <person name="Jurka J."/>
            <person name="Genikhovich G."/>
            <person name="Grigoriev I.V."/>
            <person name="Lucas S.M."/>
            <person name="Steele R.E."/>
            <person name="Finnerty J.R."/>
            <person name="Technau U."/>
            <person name="Martindale M.Q."/>
            <person name="Rokhsar D.S."/>
        </authorList>
    </citation>
    <scope>NUCLEOTIDE SEQUENCE [LARGE SCALE GENOMIC DNA]</scope>
    <source>
        <strain evidence="4">CH2 X CH6</strain>
    </source>
</reference>
<keyword evidence="4" id="KW-1185">Reference proteome</keyword>
<dbReference type="PANTHER" id="PTHR12461">
    <property type="entry name" value="HYPOXIA-INDUCIBLE FACTOR 1 ALPHA INHIBITOR-RELATED"/>
    <property type="match status" value="1"/>
</dbReference>
<dbReference type="FunFam" id="2.60.120.650:FF:000025">
    <property type="entry name" value="Lysine-specific demethylase 8"/>
    <property type="match status" value="1"/>
</dbReference>
<dbReference type="PhylomeDB" id="A7RJB5"/>
<dbReference type="Gene3D" id="2.60.120.650">
    <property type="entry name" value="Cupin"/>
    <property type="match status" value="1"/>
</dbReference>
<evidence type="ECO:0000259" key="2">
    <source>
        <dbReference type="PROSITE" id="PS51184"/>
    </source>
</evidence>
<dbReference type="HOGENOM" id="CLU_016785_9_2_1"/>
<dbReference type="eggNOG" id="KOG2132">
    <property type="taxonomic scope" value="Eukaryota"/>
</dbReference>
<dbReference type="OMA" id="DFEYSHI"/>
<dbReference type="KEGG" id="nve:5520893"/>
<feature type="signal peptide" evidence="1">
    <location>
        <begin position="1"/>
        <end position="18"/>
    </location>
</feature>